<dbReference type="PANTHER" id="PTHR30419">
    <property type="entry name" value="HTH-TYPE TRANSCRIPTIONAL REGULATOR YBHD"/>
    <property type="match status" value="1"/>
</dbReference>
<evidence type="ECO:0000256" key="3">
    <source>
        <dbReference type="ARBA" id="ARBA00023015"/>
    </source>
</evidence>
<keyword evidence="5" id="KW-0804">Transcription</keyword>
<comment type="caution">
    <text evidence="7">The sequence shown here is derived from an EMBL/GenBank/DDBJ whole genome shotgun (WGS) entry which is preliminary data.</text>
</comment>
<dbReference type="PANTHER" id="PTHR30419:SF28">
    <property type="entry name" value="HTH-TYPE TRANSCRIPTIONAL REGULATOR BSDA"/>
    <property type="match status" value="1"/>
</dbReference>
<evidence type="ECO:0000256" key="4">
    <source>
        <dbReference type="ARBA" id="ARBA00023125"/>
    </source>
</evidence>
<dbReference type="FunFam" id="1.10.10.10:FF:000001">
    <property type="entry name" value="LysR family transcriptional regulator"/>
    <property type="match status" value="1"/>
</dbReference>
<sequence>MKTIYKVVFAYKNGIERDFDMDIRKLRYFIVIAEEKQLTRAAHRLHMAQPPLSRQLSLLEQELSVNLFERNGRNMHLTEEGKILYTKAKNIIHQLEETITEIKDTGEGLRGNLSIGAFHSCIPFLAEKIRYFQDNYPNVNLKIWEGGPLYLIEQLENRYIELAILRAPFNKDVFSSISLSKEPFVLVMPATWELYHSQLPIPLTELSHIPLLLLHKDTENSYHQLVIDECKHLGIQLNIACECPDSAFILMLIMTGIGASILPKSAVSHIPQEFIKIVDLIDFPYHSESSIIWLKDRKLSKRAQRFIECT</sequence>
<dbReference type="GO" id="GO:0003700">
    <property type="term" value="F:DNA-binding transcription factor activity"/>
    <property type="evidence" value="ECO:0007669"/>
    <property type="project" value="InterPro"/>
</dbReference>
<dbReference type="InterPro" id="IPR036388">
    <property type="entry name" value="WH-like_DNA-bd_sf"/>
</dbReference>
<comment type="similarity">
    <text evidence="1">Belongs to the LysR transcriptional regulatory family.</text>
</comment>
<evidence type="ECO:0000313" key="8">
    <source>
        <dbReference type="Proteomes" id="UP000175706"/>
    </source>
</evidence>
<evidence type="ECO:0000256" key="1">
    <source>
        <dbReference type="ARBA" id="ARBA00009437"/>
    </source>
</evidence>
<evidence type="ECO:0000256" key="5">
    <source>
        <dbReference type="ARBA" id="ARBA00023163"/>
    </source>
</evidence>
<keyword evidence="4" id="KW-0238">DNA-binding</keyword>
<evidence type="ECO:0000256" key="2">
    <source>
        <dbReference type="ARBA" id="ARBA00018718"/>
    </source>
</evidence>
<dbReference type="InterPro" id="IPR005119">
    <property type="entry name" value="LysR_subst-bd"/>
</dbReference>
<dbReference type="SUPFAM" id="SSF46785">
    <property type="entry name" value="Winged helix' DNA-binding domain"/>
    <property type="match status" value="1"/>
</dbReference>
<name>A0A1E8B635_BACMY</name>
<evidence type="ECO:0000259" key="6">
    <source>
        <dbReference type="PROSITE" id="PS50931"/>
    </source>
</evidence>
<proteinExistence type="inferred from homology"/>
<accession>A0A1E8B635</accession>
<organism evidence="7 8">
    <name type="scientific">Bacillus mycoides</name>
    <dbReference type="NCBI Taxonomy" id="1405"/>
    <lineage>
        <taxon>Bacteria</taxon>
        <taxon>Bacillati</taxon>
        <taxon>Bacillota</taxon>
        <taxon>Bacilli</taxon>
        <taxon>Bacillales</taxon>
        <taxon>Bacillaceae</taxon>
        <taxon>Bacillus</taxon>
        <taxon>Bacillus cereus group</taxon>
    </lineage>
</organism>
<dbReference type="CDD" id="cd05466">
    <property type="entry name" value="PBP2_LTTR_substrate"/>
    <property type="match status" value="1"/>
</dbReference>
<dbReference type="PRINTS" id="PR00039">
    <property type="entry name" value="HTHLYSR"/>
</dbReference>
<dbReference type="Gene3D" id="3.40.190.290">
    <property type="match status" value="1"/>
</dbReference>
<reference evidence="7 8" key="1">
    <citation type="submission" date="2016-05" db="EMBL/GenBank/DDBJ databases">
        <title>Bacillus thuringiensis and Bacillus weihenstephanensis as novel biocontrol agents of wilt causing Verticillium species.</title>
        <authorList>
            <person name="Hollensteiner J."/>
            <person name="Wemheuer F."/>
            <person name="Harting R."/>
            <person name="Kolarzyk A."/>
            <person name="Diaz-Valerio S."/>
            <person name="Poehlein A."/>
            <person name="Brzuszkiewicz E."/>
            <person name="Nesemann K."/>
            <person name="Braus-Stromeyer S."/>
            <person name="Braus G."/>
            <person name="Daniel R."/>
            <person name="Liesegang H."/>
        </authorList>
    </citation>
    <scope>NUCLEOTIDE SEQUENCE [LARGE SCALE GENOMIC DNA]</scope>
    <source>
        <strain evidence="7 8">GOE8</strain>
    </source>
</reference>
<dbReference type="Pfam" id="PF03466">
    <property type="entry name" value="LysR_substrate"/>
    <property type="match status" value="1"/>
</dbReference>
<evidence type="ECO:0000313" key="7">
    <source>
        <dbReference type="EMBL" id="OFD77351.1"/>
    </source>
</evidence>
<dbReference type="AlphaFoldDB" id="A0A1E8B635"/>
<dbReference type="InterPro" id="IPR000847">
    <property type="entry name" value="LysR_HTH_N"/>
</dbReference>
<dbReference type="EMBL" id="LXLT01000042">
    <property type="protein sequence ID" value="OFD77351.1"/>
    <property type="molecule type" value="Genomic_DNA"/>
</dbReference>
<dbReference type="GO" id="GO:0005829">
    <property type="term" value="C:cytosol"/>
    <property type="evidence" value="ECO:0007669"/>
    <property type="project" value="TreeGrafter"/>
</dbReference>
<keyword evidence="3" id="KW-0805">Transcription regulation</keyword>
<dbReference type="PATRIC" id="fig|86662.25.peg.3293"/>
<dbReference type="InterPro" id="IPR036390">
    <property type="entry name" value="WH_DNA-bd_sf"/>
</dbReference>
<gene>
    <name evidence="7" type="ORF">BWGOE8_32190</name>
</gene>
<dbReference type="Gene3D" id="1.10.10.10">
    <property type="entry name" value="Winged helix-like DNA-binding domain superfamily/Winged helix DNA-binding domain"/>
    <property type="match status" value="1"/>
</dbReference>
<dbReference type="Pfam" id="PF00126">
    <property type="entry name" value="HTH_1"/>
    <property type="match status" value="1"/>
</dbReference>
<dbReference type="Proteomes" id="UP000175706">
    <property type="component" value="Unassembled WGS sequence"/>
</dbReference>
<dbReference type="SUPFAM" id="SSF53850">
    <property type="entry name" value="Periplasmic binding protein-like II"/>
    <property type="match status" value="1"/>
</dbReference>
<dbReference type="GO" id="GO:0003677">
    <property type="term" value="F:DNA binding"/>
    <property type="evidence" value="ECO:0007669"/>
    <property type="project" value="UniProtKB-KW"/>
</dbReference>
<dbReference type="InterPro" id="IPR050950">
    <property type="entry name" value="HTH-type_LysR_regulators"/>
</dbReference>
<protein>
    <recommendedName>
        <fullName evidence="2">HTH-type transcriptional regulator CzcR</fullName>
    </recommendedName>
</protein>
<dbReference type="PROSITE" id="PS50931">
    <property type="entry name" value="HTH_LYSR"/>
    <property type="match status" value="1"/>
</dbReference>
<feature type="domain" description="HTH lysR-type" evidence="6">
    <location>
        <begin position="21"/>
        <end position="78"/>
    </location>
</feature>